<evidence type="ECO:0000313" key="17">
    <source>
        <dbReference type="Proteomes" id="UP000694380"/>
    </source>
</evidence>
<accession>A0A8C3F2X5</accession>
<dbReference type="PANTHER" id="PTHR24225:SF29">
    <property type="entry name" value="C5A ANAPHYLATOXIN CHEMOTACTIC RECEPTOR 1"/>
    <property type="match status" value="1"/>
</dbReference>
<protein>
    <recommendedName>
        <fullName evidence="15">G-protein coupled receptors family 1 profile domain-containing protein</fullName>
    </recommendedName>
</protein>
<dbReference type="FunFam" id="1.20.1070.10:FF:000034">
    <property type="entry name" value="G-protein coupled receptor 1"/>
    <property type="match status" value="1"/>
</dbReference>
<feature type="transmembrane region" description="Helical" evidence="14">
    <location>
        <begin position="74"/>
        <end position="99"/>
    </location>
</feature>
<feature type="domain" description="G-protein coupled receptors family 1 profile" evidence="15">
    <location>
        <begin position="92"/>
        <end position="342"/>
    </location>
</feature>
<keyword evidence="17" id="KW-1185">Reference proteome</keyword>
<dbReference type="GO" id="GO:0006935">
    <property type="term" value="P:chemotaxis"/>
    <property type="evidence" value="ECO:0007669"/>
    <property type="project" value="UniProtKB-KW"/>
</dbReference>
<dbReference type="Pfam" id="PF00001">
    <property type="entry name" value="7tm_1"/>
    <property type="match status" value="1"/>
</dbReference>
<comment type="similarity">
    <text evidence="12">Belongs to the G-protein coupled receptor 1 family.</text>
</comment>
<feature type="transmembrane region" description="Helical" evidence="14">
    <location>
        <begin position="150"/>
        <end position="170"/>
    </location>
</feature>
<feature type="transmembrane region" description="Helical" evidence="14">
    <location>
        <begin position="283"/>
        <end position="306"/>
    </location>
</feature>
<dbReference type="GO" id="GO:0004878">
    <property type="term" value="F:complement component C5a receptor activity"/>
    <property type="evidence" value="ECO:0007669"/>
    <property type="project" value="TreeGrafter"/>
</dbReference>
<comment type="subcellular location">
    <subcellularLocation>
        <location evidence="1">Cell membrane</location>
        <topology evidence="1">Multi-pass membrane protein</topology>
    </subcellularLocation>
</comment>
<keyword evidence="6 12" id="KW-0297">G-protein coupled receptor</keyword>
<evidence type="ECO:0000256" key="5">
    <source>
        <dbReference type="ARBA" id="ARBA00022989"/>
    </source>
</evidence>
<evidence type="ECO:0000259" key="15">
    <source>
        <dbReference type="PROSITE" id="PS50262"/>
    </source>
</evidence>
<keyword evidence="7 14" id="KW-0472">Membrane</keyword>
<evidence type="ECO:0000256" key="10">
    <source>
        <dbReference type="ARBA" id="ARBA00023224"/>
    </source>
</evidence>
<organism evidence="16 17">
    <name type="scientific">Chrysemys picta bellii</name>
    <name type="common">Western painted turtle</name>
    <name type="synonym">Emys bellii</name>
    <dbReference type="NCBI Taxonomy" id="8478"/>
    <lineage>
        <taxon>Eukaryota</taxon>
        <taxon>Metazoa</taxon>
        <taxon>Chordata</taxon>
        <taxon>Craniata</taxon>
        <taxon>Vertebrata</taxon>
        <taxon>Euteleostomi</taxon>
        <taxon>Archelosauria</taxon>
        <taxon>Testudinata</taxon>
        <taxon>Testudines</taxon>
        <taxon>Cryptodira</taxon>
        <taxon>Durocryptodira</taxon>
        <taxon>Testudinoidea</taxon>
        <taxon>Emydidae</taxon>
        <taxon>Chrysemys</taxon>
    </lineage>
</organism>
<dbReference type="PRINTS" id="PR00526">
    <property type="entry name" value="FMETLEUPHER"/>
</dbReference>
<dbReference type="InterPro" id="IPR000276">
    <property type="entry name" value="GPCR_Rhodpsn"/>
</dbReference>
<evidence type="ECO:0000256" key="8">
    <source>
        <dbReference type="ARBA" id="ARBA00023157"/>
    </source>
</evidence>
<evidence type="ECO:0000256" key="14">
    <source>
        <dbReference type="SAM" id="Phobius"/>
    </source>
</evidence>
<feature type="transmembrane region" description="Helical" evidence="14">
    <location>
        <begin position="326"/>
        <end position="345"/>
    </location>
</feature>
<keyword evidence="4 12" id="KW-0812">Transmembrane</keyword>
<keyword evidence="10 12" id="KW-0807">Transducer</keyword>
<evidence type="ECO:0000256" key="2">
    <source>
        <dbReference type="ARBA" id="ARBA00022475"/>
    </source>
</evidence>
<dbReference type="PRINTS" id="PR00237">
    <property type="entry name" value="GPCRRHODOPSN"/>
</dbReference>
<keyword evidence="5 14" id="KW-1133">Transmembrane helix</keyword>
<dbReference type="AlphaFoldDB" id="A0A8C3F2X5"/>
<feature type="region of interest" description="Disordered" evidence="13">
    <location>
        <begin position="1"/>
        <end position="33"/>
    </location>
</feature>
<dbReference type="GO" id="GO:0005886">
    <property type="term" value="C:plasma membrane"/>
    <property type="evidence" value="ECO:0007669"/>
    <property type="project" value="UniProtKB-SubCell"/>
</dbReference>
<dbReference type="Proteomes" id="UP000694380">
    <property type="component" value="Unplaced"/>
</dbReference>
<evidence type="ECO:0000256" key="13">
    <source>
        <dbReference type="SAM" id="MobiDB-lite"/>
    </source>
</evidence>
<feature type="transmembrane region" description="Helical" evidence="14">
    <location>
        <begin position="190"/>
        <end position="212"/>
    </location>
</feature>
<evidence type="ECO:0000256" key="3">
    <source>
        <dbReference type="ARBA" id="ARBA00022500"/>
    </source>
</evidence>
<dbReference type="GO" id="GO:0006954">
    <property type="term" value="P:inflammatory response"/>
    <property type="evidence" value="ECO:0007669"/>
    <property type="project" value="TreeGrafter"/>
</dbReference>
<reference evidence="16" key="1">
    <citation type="submission" date="2025-08" db="UniProtKB">
        <authorList>
            <consortium name="Ensembl"/>
        </authorList>
    </citation>
    <scope>IDENTIFICATION</scope>
</reference>
<dbReference type="Ensembl" id="ENSCPBT00000002530.1">
    <property type="protein sequence ID" value="ENSCPBP00000002066.1"/>
    <property type="gene ID" value="ENSCPBG00000001670.1"/>
</dbReference>
<keyword evidence="3" id="KW-0145">Chemotaxis</keyword>
<evidence type="ECO:0000256" key="11">
    <source>
        <dbReference type="ARBA" id="ARBA00025736"/>
    </source>
</evidence>
<keyword evidence="9 12" id="KW-0675">Receptor</keyword>
<keyword evidence="2" id="KW-1003">Cell membrane</keyword>
<evidence type="ECO:0000256" key="9">
    <source>
        <dbReference type="ARBA" id="ARBA00023170"/>
    </source>
</evidence>
<dbReference type="CDD" id="cd15114">
    <property type="entry name" value="7tmA_C5aR"/>
    <property type="match status" value="1"/>
</dbReference>
<evidence type="ECO:0000256" key="1">
    <source>
        <dbReference type="ARBA" id="ARBA00004651"/>
    </source>
</evidence>
<dbReference type="PANTHER" id="PTHR24225">
    <property type="entry name" value="CHEMOTACTIC RECEPTOR"/>
    <property type="match status" value="1"/>
</dbReference>
<dbReference type="PROSITE" id="PS50262">
    <property type="entry name" value="G_PROTEIN_RECEP_F1_2"/>
    <property type="match status" value="1"/>
</dbReference>
<evidence type="ECO:0000256" key="12">
    <source>
        <dbReference type="RuleBase" id="RU000688"/>
    </source>
</evidence>
<sequence length="396" mass="44381">MGRMRHWATGFTMQSRPATGQPGSRARRRSGPGYRPCCRMNVTNLSDYDPYSYPDFTAPIFETPDPQPFRLTPILWAALVLYSLVFLLGVPGNAAVIWVTGFRMKRTVNTVWFLNLAVADLLCCLALPFLAVPVARSNRWELGDFTCKLLPSLIILNMFASVLLLMAISVDRCALVTRPIWCQNHRTTRVAWSVSGAAWLLALLMTLPTFIFRKTHAEAFSDKVTCVLEYAQVSSYQTAVEVSVASFRFAAGFLVPFVVIATCYGLVLARVHRSRFTRSRKTIKVILVVIVGFFVCWLPYHVVGLILATNKSRTSLFKGASESDPLTVGLAYVNSCLNPVIYVIMGQDFKDRFQRSLKTILRNVLSEDSLSVGDSRKKTRFTQETKSTMEDRSIGV</sequence>
<dbReference type="InterPro" id="IPR000826">
    <property type="entry name" value="Formyl_rcpt-rel"/>
</dbReference>
<dbReference type="GO" id="GO:0004930">
    <property type="term" value="F:G protein-coupled receptor activity"/>
    <property type="evidence" value="ECO:0007669"/>
    <property type="project" value="UniProtKB-KW"/>
</dbReference>
<name>A0A8C3F2X5_CHRPI</name>
<evidence type="ECO:0000256" key="6">
    <source>
        <dbReference type="ARBA" id="ARBA00023040"/>
    </source>
</evidence>
<dbReference type="OMA" id="WITTCEM"/>
<feature type="transmembrane region" description="Helical" evidence="14">
    <location>
        <begin position="249"/>
        <end position="271"/>
    </location>
</feature>
<evidence type="ECO:0000256" key="7">
    <source>
        <dbReference type="ARBA" id="ARBA00023136"/>
    </source>
</evidence>
<feature type="transmembrane region" description="Helical" evidence="14">
    <location>
        <begin position="111"/>
        <end position="130"/>
    </location>
</feature>
<keyword evidence="8" id="KW-1015">Disulfide bond</keyword>
<comment type="similarity">
    <text evidence="11">Belongs to the chemokine-like receptor (CMKLR) family.</text>
</comment>
<evidence type="ECO:0000256" key="4">
    <source>
        <dbReference type="ARBA" id="ARBA00022692"/>
    </source>
</evidence>
<dbReference type="InterPro" id="IPR017452">
    <property type="entry name" value="GPCR_Rhodpsn_7TM"/>
</dbReference>
<dbReference type="GO" id="GO:0007204">
    <property type="term" value="P:positive regulation of cytosolic calcium ion concentration"/>
    <property type="evidence" value="ECO:0007669"/>
    <property type="project" value="TreeGrafter"/>
</dbReference>
<reference evidence="16" key="2">
    <citation type="submission" date="2025-09" db="UniProtKB">
        <authorList>
            <consortium name="Ensembl"/>
        </authorList>
    </citation>
    <scope>IDENTIFICATION</scope>
</reference>
<evidence type="ECO:0000313" key="16">
    <source>
        <dbReference type="Ensembl" id="ENSCPBP00000002066.1"/>
    </source>
</evidence>
<dbReference type="GO" id="GO:0007200">
    <property type="term" value="P:phospholipase C-activating G protein-coupled receptor signaling pathway"/>
    <property type="evidence" value="ECO:0007669"/>
    <property type="project" value="TreeGrafter"/>
</dbReference>
<dbReference type="SUPFAM" id="SSF81321">
    <property type="entry name" value="Family A G protein-coupled receptor-like"/>
    <property type="match status" value="1"/>
</dbReference>
<dbReference type="Gene3D" id="1.20.1070.10">
    <property type="entry name" value="Rhodopsin 7-helix transmembrane proteins"/>
    <property type="match status" value="1"/>
</dbReference>
<proteinExistence type="inferred from homology"/>
<dbReference type="PROSITE" id="PS00237">
    <property type="entry name" value="G_PROTEIN_RECEP_F1_1"/>
    <property type="match status" value="1"/>
</dbReference>
<dbReference type="GeneTree" id="ENSGT01140000282544"/>